<dbReference type="AlphaFoldDB" id="A0A392QGS3"/>
<evidence type="ECO:0000313" key="2">
    <source>
        <dbReference type="Proteomes" id="UP000265520"/>
    </source>
</evidence>
<dbReference type="EMBL" id="LXQA010132071">
    <property type="protein sequence ID" value="MCI22736.1"/>
    <property type="molecule type" value="Genomic_DNA"/>
</dbReference>
<accession>A0A392QGS3</accession>
<protein>
    <submittedName>
        <fullName evidence="1">Uncharacterized protein</fullName>
    </submittedName>
</protein>
<feature type="non-terminal residue" evidence="1">
    <location>
        <position position="1"/>
    </location>
</feature>
<name>A0A392QGS3_9FABA</name>
<reference evidence="1 2" key="1">
    <citation type="journal article" date="2018" name="Front. Plant Sci.">
        <title>Red Clover (Trifolium pratense) and Zigzag Clover (T. medium) - A Picture of Genomic Similarities and Differences.</title>
        <authorList>
            <person name="Dluhosova J."/>
            <person name="Istvanek J."/>
            <person name="Nedelnik J."/>
            <person name="Repkova J."/>
        </authorList>
    </citation>
    <scope>NUCLEOTIDE SEQUENCE [LARGE SCALE GENOMIC DNA]</scope>
    <source>
        <strain evidence="2">cv. 10/8</strain>
        <tissue evidence="1">Leaf</tissue>
    </source>
</reference>
<comment type="caution">
    <text evidence="1">The sequence shown here is derived from an EMBL/GenBank/DDBJ whole genome shotgun (WGS) entry which is preliminary data.</text>
</comment>
<organism evidence="1 2">
    <name type="scientific">Trifolium medium</name>
    <dbReference type="NCBI Taxonomy" id="97028"/>
    <lineage>
        <taxon>Eukaryota</taxon>
        <taxon>Viridiplantae</taxon>
        <taxon>Streptophyta</taxon>
        <taxon>Embryophyta</taxon>
        <taxon>Tracheophyta</taxon>
        <taxon>Spermatophyta</taxon>
        <taxon>Magnoliopsida</taxon>
        <taxon>eudicotyledons</taxon>
        <taxon>Gunneridae</taxon>
        <taxon>Pentapetalae</taxon>
        <taxon>rosids</taxon>
        <taxon>fabids</taxon>
        <taxon>Fabales</taxon>
        <taxon>Fabaceae</taxon>
        <taxon>Papilionoideae</taxon>
        <taxon>50 kb inversion clade</taxon>
        <taxon>NPAAA clade</taxon>
        <taxon>Hologalegina</taxon>
        <taxon>IRL clade</taxon>
        <taxon>Trifolieae</taxon>
        <taxon>Trifolium</taxon>
    </lineage>
</organism>
<evidence type="ECO:0000313" key="1">
    <source>
        <dbReference type="EMBL" id="MCI22736.1"/>
    </source>
</evidence>
<sequence length="31" mass="3627">EKKGGKAEYKVEEDPDTVEKRARAEYKVEED</sequence>
<dbReference type="Proteomes" id="UP000265520">
    <property type="component" value="Unassembled WGS sequence"/>
</dbReference>
<keyword evidence="2" id="KW-1185">Reference proteome</keyword>
<proteinExistence type="predicted"/>